<evidence type="ECO:0000256" key="3">
    <source>
        <dbReference type="ARBA" id="ARBA00022723"/>
    </source>
</evidence>
<proteinExistence type="predicted"/>
<keyword evidence="9" id="KW-1185">Reference proteome</keyword>
<dbReference type="PROSITE" id="PS51462">
    <property type="entry name" value="NUDIX"/>
    <property type="match status" value="1"/>
</dbReference>
<dbReference type="EMBL" id="CAJVCH010046441">
    <property type="protein sequence ID" value="CAG7717509.1"/>
    <property type="molecule type" value="Genomic_DNA"/>
</dbReference>
<evidence type="ECO:0000256" key="5">
    <source>
        <dbReference type="ARBA" id="ARBA00022842"/>
    </source>
</evidence>
<dbReference type="Proteomes" id="UP000708208">
    <property type="component" value="Unassembled WGS sequence"/>
</dbReference>
<evidence type="ECO:0000313" key="9">
    <source>
        <dbReference type="Proteomes" id="UP000708208"/>
    </source>
</evidence>
<evidence type="ECO:0000313" key="8">
    <source>
        <dbReference type="EMBL" id="CAG7717509.1"/>
    </source>
</evidence>
<evidence type="ECO:0000259" key="7">
    <source>
        <dbReference type="PROSITE" id="PS51462"/>
    </source>
</evidence>
<dbReference type="InterPro" id="IPR045121">
    <property type="entry name" value="CoAse"/>
</dbReference>
<name>A0A8J2JMZ3_9HEXA</name>
<dbReference type="PANTHER" id="PTHR12992">
    <property type="entry name" value="NUDIX HYDROLASE"/>
    <property type="match status" value="1"/>
</dbReference>
<dbReference type="AlphaFoldDB" id="A0A8J2JMZ3"/>
<organism evidence="8 9">
    <name type="scientific">Allacma fusca</name>
    <dbReference type="NCBI Taxonomy" id="39272"/>
    <lineage>
        <taxon>Eukaryota</taxon>
        <taxon>Metazoa</taxon>
        <taxon>Ecdysozoa</taxon>
        <taxon>Arthropoda</taxon>
        <taxon>Hexapoda</taxon>
        <taxon>Collembola</taxon>
        <taxon>Symphypleona</taxon>
        <taxon>Sminthuridae</taxon>
        <taxon>Allacma</taxon>
    </lineage>
</organism>
<accession>A0A8J2JMZ3</accession>
<evidence type="ECO:0000256" key="6">
    <source>
        <dbReference type="ARBA" id="ARBA00023211"/>
    </source>
</evidence>
<keyword evidence="4" id="KW-0378">Hydrolase</keyword>
<dbReference type="OrthoDB" id="206213at2759"/>
<comment type="cofactor">
    <cofactor evidence="1">
        <name>Mn(2+)</name>
        <dbReference type="ChEBI" id="CHEBI:29035"/>
    </cofactor>
</comment>
<keyword evidence="5" id="KW-0460">Magnesium</keyword>
<evidence type="ECO:0000256" key="4">
    <source>
        <dbReference type="ARBA" id="ARBA00022801"/>
    </source>
</evidence>
<keyword evidence="6" id="KW-0464">Manganese</keyword>
<reference evidence="8" key="1">
    <citation type="submission" date="2021-06" db="EMBL/GenBank/DDBJ databases">
        <authorList>
            <person name="Hodson N. C."/>
            <person name="Mongue J. A."/>
            <person name="Jaron S. K."/>
        </authorList>
    </citation>
    <scope>NUCLEOTIDE SEQUENCE</scope>
</reference>
<comment type="caution">
    <text evidence="8">The sequence shown here is derived from an EMBL/GenBank/DDBJ whole genome shotgun (WGS) entry which is preliminary data.</text>
</comment>
<evidence type="ECO:0000256" key="2">
    <source>
        <dbReference type="ARBA" id="ARBA00001946"/>
    </source>
</evidence>
<dbReference type="GO" id="GO:0010945">
    <property type="term" value="F:coenzyme A diphosphatase activity"/>
    <property type="evidence" value="ECO:0007669"/>
    <property type="project" value="InterPro"/>
</dbReference>
<evidence type="ECO:0000256" key="1">
    <source>
        <dbReference type="ARBA" id="ARBA00001936"/>
    </source>
</evidence>
<dbReference type="CDD" id="cd03426">
    <property type="entry name" value="NUDIX_CoAse_Nudt7"/>
    <property type="match status" value="1"/>
</dbReference>
<feature type="domain" description="Nudix hydrolase" evidence="7">
    <location>
        <begin position="42"/>
        <end position="183"/>
    </location>
</feature>
<dbReference type="PANTHER" id="PTHR12992:SF11">
    <property type="entry name" value="MITOCHONDRIAL COENZYME A DIPHOSPHATASE NUDT8"/>
    <property type="match status" value="1"/>
</dbReference>
<keyword evidence="3" id="KW-0479">Metal-binding</keyword>
<sequence length="239" mass="26933">MSSGKFIFENVFSPENKQRTLEELSNIESESILENFIGSAMKKKAAILVPLCYDVEHRPALLFNLRSKSLRSHQGELCFPGGSVDPEDDDNVVTAALRETEEEIGIPPADIDIWTTLPYVPTVTSIMRVSPVLGFIKKSFDPKELKVNPAEVEFAFTVPIEHLCDPKNWESTNWSKKGRFAKFTSMPAFANLDEFMGGQKVRLWGLTAIVTHMVLTFLVPEAYQREIAMSPRIVEKPKL</sequence>
<dbReference type="Pfam" id="PF00293">
    <property type="entry name" value="NUDIX"/>
    <property type="match status" value="1"/>
</dbReference>
<protein>
    <recommendedName>
        <fullName evidence="7">Nudix hydrolase domain-containing protein</fullName>
    </recommendedName>
</protein>
<comment type="cofactor">
    <cofactor evidence="2">
        <name>Mg(2+)</name>
        <dbReference type="ChEBI" id="CHEBI:18420"/>
    </cofactor>
</comment>
<dbReference type="InterPro" id="IPR000086">
    <property type="entry name" value="NUDIX_hydrolase_dom"/>
</dbReference>
<gene>
    <name evidence="8" type="ORF">AFUS01_LOCUS6965</name>
</gene>
<dbReference type="GO" id="GO:0046872">
    <property type="term" value="F:metal ion binding"/>
    <property type="evidence" value="ECO:0007669"/>
    <property type="project" value="UniProtKB-KW"/>
</dbReference>